<organism evidence="1">
    <name type="scientific">marine sediment metagenome</name>
    <dbReference type="NCBI Taxonomy" id="412755"/>
    <lineage>
        <taxon>unclassified sequences</taxon>
        <taxon>metagenomes</taxon>
        <taxon>ecological metagenomes</taxon>
    </lineage>
</organism>
<name>A0A0F8ZYG7_9ZZZZ</name>
<dbReference type="AlphaFoldDB" id="A0A0F8ZYG7"/>
<evidence type="ECO:0000313" key="1">
    <source>
        <dbReference type="EMBL" id="KKK90915.1"/>
    </source>
</evidence>
<proteinExistence type="predicted"/>
<accession>A0A0F8ZYG7</accession>
<protein>
    <submittedName>
        <fullName evidence="1">Uncharacterized protein</fullName>
    </submittedName>
</protein>
<reference evidence="1" key="1">
    <citation type="journal article" date="2015" name="Nature">
        <title>Complex archaea that bridge the gap between prokaryotes and eukaryotes.</title>
        <authorList>
            <person name="Spang A."/>
            <person name="Saw J.H."/>
            <person name="Jorgensen S.L."/>
            <person name="Zaremba-Niedzwiedzka K."/>
            <person name="Martijn J."/>
            <person name="Lind A.E."/>
            <person name="van Eijk R."/>
            <person name="Schleper C."/>
            <person name="Guy L."/>
            <person name="Ettema T.J."/>
        </authorList>
    </citation>
    <scope>NUCLEOTIDE SEQUENCE</scope>
</reference>
<dbReference type="EMBL" id="LAZR01048886">
    <property type="protein sequence ID" value="KKK90915.1"/>
    <property type="molecule type" value="Genomic_DNA"/>
</dbReference>
<gene>
    <name evidence="1" type="ORF">LCGC14_2718180</name>
</gene>
<sequence length="111" mass="13277">MKIHAVLLKQFLQEMSKEGFLPRDDNYDSFLRYRGSVTDPSTQRYTDEEYEQRVQKFEAYAGCLLENVLEWLQQYPEVFNEATSRHNTRLWLVEVAKQVQERGWLDLVKNA</sequence>
<comment type="caution">
    <text evidence="1">The sequence shown here is derived from an EMBL/GenBank/DDBJ whole genome shotgun (WGS) entry which is preliminary data.</text>
</comment>